<dbReference type="Proteomes" id="UP000053370">
    <property type="component" value="Unassembled WGS sequence"/>
</dbReference>
<dbReference type="InterPro" id="IPR029787">
    <property type="entry name" value="Nucleotide_cyclase"/>
</dbReference>
<dbReference type="SUPFAM" id="SSF55785">
    <property type="entry name" value="PYP-like sensor domain (PAS domain)"/>
    <property type="match status" value="2"/>
</dbReference>
<evidence type="ECO:0000313" key="3">
    <source>
        <dbReference type="EMBL" id="GAP40112.1"/>
    </source>
</evidence>
<dbReference type="PROSITE" id="PS50887">
    <property type="entry name" value="GGDEF"/>
    <property type="match status" value="1"/>
</dbReference>
<dbReference type="Gene3D" id="3.30.70.270">
    <property type="match status" value="1"/>
</dbReference>
<dbReference type="PANTHER" id="PTHR44757">
    <property type="entry name" value="DIGUANYLATE CYCLASE DGCP"/>
    <property type="match status" value="1"/>
</dbReference>
<keyword evidence="4" id="KW-1185">Reference proteome</keyword>
<dbReference type="SMART" id="SM00267">
    <property type="entry name" value="GGDEF"/>
    <property type="match status" value="1"/>
</dbReference>
<dbReference type="InterPro" id="IPR043128">
    <property type="entry name" value="Rev_trsase/Diguanyl_cyclase"/>
</dbReference>
<dbReference type="RefSeq" id="WP_236688116.1">
    <property type="nucleotide sequence ID" value="NZ_DF968181.1"/>
</dbReference>
<feature type="domain" description="PAC" evidence="1">
    <location>
        <begin position="208"/>
        <end position="262"/>
    </location>
</feature>
<evidence type="ECO:0000313" key="4">
    <source>
        <dbReference type="Proteomes" id="UP000053370"/>
    </source>
</evidence>
<dbReference type="InterPro" id="IPR000700">
    <property type="entry name" value="PAS-assoc_C"/>
</dbReference>
<dbReference type="CDD" id="cd01949">
    <property type="entry name" value="GGDEF"/>
    <property type="match status" value="1"/>
</dbReference>
<dbReference type="NCBIfam" id="TIGR00254">
    <property type="entry name" value="GGDEF"/>
    <property type="match status" value="1"/>
</dbReference>
<dbReference type="PROSITE" id="PS50113">
    <property type="entry name" value="PAC"/>
    <property type="match status" value="1"/>
</dbReference>
<dbReference type="Gene3D" id="3.30.450.20">
    <property type="entry name" value="PAS domain"/>
    <property type="match status" value="2"/>
</dbReference>
<evidence type="ECO:0000259" key="1">
    <source>
        <dbReference type="PROSITE" id="PS50113"/>
    </source>
</evidence>
<dbReference type="InterPro" id="IPR000160">
    <property type="entry name" value="GGDEF_dom"/>
</dbReference>
<protein>
    <submittedName>
        <fullName evidence="3">Protein containing diguanylate cyclase (GGDEF) domain</fullName>
    </submittedName>
</protein>
<dbReference type="InterPro" id="IPR052155">
    <property type="entry name" value="Biofilm_reg_signaling"/>
</dbReference>
<dbReference type="Pfam" id="PF00990">
    <property type="entry name" value="GGDEF"/>
    <property type="match status" value="1"/>
</dbReference>
<dbReference type="EMBL" id="DF968181">
    <property type="protein sequence ID" value="GAP40112.1"/>
    <property type="molecule type" value="Genomic_DNA"/>
</dbReference>
<dbReference type="AlphaFoldDB" id="A0A0S7BTE9"/>
<name>A0A0S7BTE9_9CHLR</name>
<dbReference type="Pfam" id="PF08447">
    <property type="entry name" value="PAS_3"/>
    <property type="match status" value="1"/>
</dbReference>
<evidence type="ECO:0000259" key="2">
    <source>
        <dbReference type="PROSITE" id="PS50887"/>
    </source>
</evidence>
<dbReference type="SUPFAM" id="SSF55073">
    <property type="entry name" value="Nucleotide cyclase"/>
    <property type="match status" value="1"/>
</dbReference>
<accession>A0A0S7BTE9</accession>
<dbReference type="PANTHER" id="PTHR44757:SF2">
    <property type="entry name" value="BIOFILM ARCHITECTURE MAINTENANCE PROTEIN MBAA"/>
    <property type="match status" value="1"/>
</dbReference>
<sequence length="578" mass="66672">MINKDVRQELLDQYPILLFDLACNHEKNLTILHMNSYFYELLGIDKDSFPLDGILAFQTLLYPDDFQRFTAIIENAIQDGLSHFETEIRWICSDSSILWTRIRGNIESCRERFRIHCCGENISVQKEMEKEAFLSEERFRIALTTTSIVIFDYDPRTKIYQSLIEADILLGLPRNMENVPESIVKMGIIHPDSVEEFYRVFQKISDGALFSSAIIRANRIGMDIWIRLSLTNILDHDGKSIRIIGFESDITREMNAKLAFIRENQYRSALLSNALAAYEINFSKNRILKMEGDWLARFQGQVFEKYSDAVNLIAETVIHSDDRKQYLKTYGWQSVVDAVHHGSTEIKLEHRRLNAANEMIWALSELYLFTDQTQNEVLGFFFVMDIHQQKTRELALKRKAEHDSLTGLLNKEHTERLLQNFLSDQSSDEKHGLMVIDLDNFKSVNDTFGHQKGDMVLAELGRLLYETFRSTDIIGRVGGDEFVVFLKNVTSMTKTVDLARNLCSLVTSQFNTFDQNFSISSSVGISEFPEDGKTYEELFRKADIALYEAKRHGKNCVFRYDPSMAGCNFPPNGILSEK</sequence>
<dbReference type="InterPro" id="IPR035965">
    <property type="entry name" value="PAS-like_dom_sf"/>
</dbReference>
<dbReference type="FunFam" id="3.30.70.270:FF:000001">
    <property type="entry name" value="Diguanylate cyclase domain protein"/>
    <property type="match status" value="1"/>
</dbReference>
<dbReference type="STRING" id="1678840.ATC1_1378"/>
<proteinExistence type="predicted"/>
<dbReference type="InterPro" id="IPR013655">
    <property type="entry name" value="PAS_fold_3"/>
</dbReference>
<reference evidence="3" key="1">
    <citation type="journal article" date="2015" name="Genome Announc.">
        <title>Draft Genome Sequence of Anaerolineae Strain TC1, a Novel Isolate from a Methanogenic Wastewater Treatment System.</title>
        <authorList>
            <person name="Matsuura N."/>
            <person name="Tourlousse D.M."/>
            <person name="Sun L."/>
            <person name="Toyonaga M."/>
            <person name="Kuroda K."/>
            <person name="Ohashi A."/>
            <person name="Cruz R."/>
            <person name="Yamaguchi T."/>
            <person name="Sekiguchi Y."/>
        </authorList>
    </citation>
    <scope>NUCLEOTIDE SEQUENCE [LARGE SCALE GENOMIC DNA]</scope>
    <source>
        <strain evidence="3">TC1</strain>
    </source>
</reference>
<gene>
    <name evidence="3" type="ORF">ATC1_1378</name>
</gene>
<organism evidence="3">
    <name type="scientific">Flexilinea flocculi</name>
    <dbReference type="NCBI Taxonomy" id="1678840"/>
    <lineage>
        <taxon>Bacteria</taxon>
        <taxon>Bacillati</taxon>
        <taxon>Chloroflexota</taxon>
        <taxon>Anaerolineae</taxon>
        <taxon>Anaerolineales</taxon>
        <taxon>Anaerolineaceae</taxon>
        <taxon>Flexilinea</taxon>
    </lineage>
</organism>
<feature type="domain" description="GGDEF" evidence="2">
    <location>
        <begin position="429"/>
        <end position="562"/>
    </location>
</feature>